<evidence type="ECO:0000256" key="5">
    <source>
        <dbReference type="SAM" id="Phobius"/>
    </source>
</evidence>
<proteinExistence type="predicted"/>
<dbReference type="SUPFAM" id="SSF53187">
    <property type="entry name" value="Zn-dependent exopeptidases"/>
    <property type="match status" value="1"/>
</dbReference>
<evidence type="ECO:0000313" key="7">
    <source>
        <dbReference type="EMBL" id="MBC6004084.1"/>
    </source>
</evidence>
<dbReference type="PROSITE" id="PS51170">
    <property type="entry name" value="CW"/>
    <property type="match status" value="10"/>
</dbReference>
<dbReference type="SMART" id="SM00287">
    <property type="entry name" value="SH3b"/>
    <property type="match status" value="1"/>
</dbReference>
<name>A0ABR7K5E3_9FIRM</name>
<dbReference type="Pfam" id="PF19127">
    <property type="entry name" value="Choline_bind_3"/>
    <property type="match status" value="2"/>
</dbReference>
<dbReference type="SMART" id="SM00646">
    <property type="entry name" value="Ami_3"/>
    <property type="match status" value="1"/>
</dbReference>
<dbReference type="Gene3D" id="2.10.270.10">
    <property type="entry name" value="Cholin Binding"/>
    <property type="match status" value="3"/>
</dbReference>
<dbReference type="RefSeq" id="WP_187006289.1">
    <property type="nucleotide sequence ID" value="NZ_JACRWD010000002.1"/>
</dbReference>
<dbReference type="CDD" id="cd02696">
    <property type="entry name" value="MurNAc-LAA"/>
    <property type="match status" value="1"/>
</dbReference>
<dbReference type="SUPFAM" id="SSF69360">
    <property type="entry name" value="Cell wall binding repeat"/>
    <property type="match status" value="2"/>
</dbReference>
<dbReference type="InterPro" id="IPR003646">
    <property type="entry name" value="SH3-like_bac-type"/>
</dbReference>
<feature type="repeat" description="Cell wall-binding" evidence="4">
    <location>
        <begin position="456"/>
        <end position="475"/>
    </location>
</feature>
<dbReference type="Pfam" id="PF01473">
    <property type="entry name" value="Choline_bind_1"/>
    <property type="match status" value="6"/>
</dbReference>
<keyword evidence="5" id="KW-0812">Transmembrane</keyword>
<evidence type="ECO:0000256" key="2">
    <source>
        <dbReference type="ARBA" id="ARBA00022801"/>
    </source>
</evidence>
<dbReference type="PANTHER" id="PTHR30404">
    <property type="entry name" value="N-ACETYLMURAMOYL-L-ALANINE AMIDASE"/>
    <property type="match status" value="1"/>
</dbReference>
<dbReference type="Gene3D" id="3.40.630.40">
    <property type="entry name" value="Zn-dependent exopeptidases"/>
    <property type="match status" value="1"/>
</dbReference>
<comment type="caution">
    <text evidence="7">The sequence shown here is derived from an EMBL/GenBank/DDBJ whole genome shotgun (WGS) entry which is preliminary data.</text>
</comment>
<feature type="domain" description="SH3b" evidence="6">
    <location>
        <begin position="326"/>
        <end position="388"/>
    </location>
</feature>
<dbReference type="Proteomes" id="UP000611796">
    <property type="component" value="Unassembled WGS sequence"/>
</dbReference>
<organism evidence="7 8">
    <name type="scientific">Paeniclostridium hominis</name>
    <dbReference type="NCBI Taxonomy" id="2764329"/>
    <lineage>
        <taxon>Bacteria</taxon>
        <taxon>Bacillati</taxon>
        <taxon>Bacillota</taxon>
        <taxon>Clostridia</taxon>
        <taxon>Peptostreptococcales</taxon>
        <taxon>Peptostreptococcaceae</taxon>
        <taxon>Paeniclostridium</taxon>
    </lineage>
</organism>
<dbReference type="InterPro" id="IPR050695">
    <property type="entry name" value="N-acetylmuramoyl_amidase_3"/>
</dbReference>
<dbReference type="Pfam" id="PF01520">
    <property type="entry name" value="Amidase_3"/>
    <property type="match status" value="1"/>
</dbReference>
<gene>
    <name evidence="7" type="ORF">H8891_09720</name>
</gene>
<feature type="repeat" description="Cell wall-binding" evidence="4">
    <location>
        <begin position="496"/>
        <end position="515"/>
    </location>
</feature>
<protein>
    <submittedName>
        <fullName evidence="7">N-acetylmuramoyl-L-alanine amidase</fullName>
    </submittedName>
</protein>
<dbReference type="Gene3D" id="2.30.30.40">
    <property type="entry name" value="SH3 Domains"/>
    <property type="match status" value="1"/>
</dbReference>
<sequence length="615" mass="69092">MRRKLNRFTKYIVAFGIISATTAVGNIVPISANGNIESEFSSVIEKYKSKDIIVEDGVSLRKGEKLDLSDNPNWEMSDNNTVNIENGVVTPKNSGTVFLSQEIDDKVKIKEVYVPRQIRSYSFAVKPKEKRNYYKVFVDPGHGGKDNGASGNGNNEDQLNLQVAKRVEKKLIDKGIEVKMSRSSDEFISLEDRSKMANQYSPDVFISIHQNSADNSSANGIETYYHTKKGEYEPYAKEIQSHAIDETGARDRKVKNANFAVLRETNMPAALFESGFITNPSESAKLASPEYQDKLATGIVNGIETYLKQNIQLNGDSENSDRLEIINTGTVTATSLNVRSGYGTGYDVIGILSKGDKVEIVESKNGWYKIKYKNTYGYISGSYIKLDTIVKPPSMELGWNQKNDEWYYYKSDGTMAIGWEQVGGTWYYFNNSGVMKTDWLQLGDTWYYLKPNGAMAVGWEQVGGTWYYFNNSGAMKTGWLQLGDTWYYLKLNGAMAVGWEQVGGTWYYFNNSGAMKTGWLQLGDTWYYLKSNGAMAVGWEQVGGTWYYFNNSGAMKTGWLQLGDTWYYLKSNGAMAVGWELIGNDWYYFDIYGGMVTNETIDGWKIGSNGIASLA</sequence>
<dbReference type="InterPro" id="IPR002508">
    <property type="entry name" value="MurNAc-LAA_cat"/>
</dbReference>
<feature type="repeat" description="Cell wall-binding" evidence="4">
    <location>
        <begin position="516"/>
        <end position="535"/>
    </location>
</feature>
<evidence type="ECO:0000256" key="3">
    <source>
        <dbReference type="ARBA" id="ARBA00023316"/>
    </source>
</evidence>
<evidence type="ECO:0000259" key="6">
    <source>
        <dbReference type="PROSITE" id="PS51781"/>
    </source>
</evidence>
<keyword evidence="2" id="KW-0378">Hydrolase</keyword>
<keyword evidence="8" id="KW-1185">Reference proteome</keyword>
<keyword evidence="1" id="KW-0677">Repeat</keyword>
<evidence type="ECO:0000256" key="1">
    <source>
        <dbReference type="ARBA" id="ARBA00022737"/>
    </source>
</evidence>
<dbReference type="PANTHER" id="PTHR30404:SF0">
    <property type="entry name" value="N-ACETYLMURAMOYL-L-ALANINE AMIDASE AMIC"/>
    <property type="match status" value="1"/>
</dbReference>
<feature type="repeat" description="Cell wall-binding" evidence="4">
    <location>
        <begin position="536"/>
        <end position="555"/>
    </location>
</feature>
<feature type="repeat" description="Cell wall-binding" evidence="4">
    <location>
        <begin position="416"/>
        <end position="435"/>
    </location>
</feature>
<evidence type="ECO:0000256" key="4">
    <source>
        <dbReference type="PROSITE-ProRule" id="PRU00591"/>
    </source>
</evidence>
<keyword evidence="5" id="KW-0472">Membrane</keyword>
<evidence type="ECO:0000313" key="8">
    <source>
        <dbReference type="Proteomes" id="UP000611796"/>
    </source>
</evidence>
<feature type="repeat" description="Cell wall-binding" evidence="4">
    <location>
        <begin position="436"/>
        <end position="455"/>
    </location>
</feature>
<dbReference type="Pfam" id="PF08239">
    <property type="entry name" value="SH3_3"/>
    <property type="match status" value="1"/>
</dbReference>
<feature type="repeat" description="Cell wall-binding" evidence="4">
    <location>
        <begin position="556"/>
        <end position="575"/>
    </location>
</feature>
<feature type="repeat" description="Cell wall-binding" evidence="4">
    <location>
        <begin position="576"/>
        <end position="595"/>
    </location>
</feature>
<dbReference type="InterPro" id="IPR018337">
    <property type="entry name" value="Cell_wall/Cho-bd_repeat"/>
</dbReference>
<dbReference type="PROSITE" id="PS51781">
    <property type="entry name" value="SH3B"/>
    <property type="match status" value="1"/>
</dbReference>
<dbReference type="EMBL" id="JACRWD010000002">
    <property type="protein sequence ID" value="MBC6004084.1"/>
    <property type="molecule type" value="Genomic_DNA"/>
</dbReference>
<feature type="repeat" description="Cell wall-binding" evidence="4">
    <location>
        <begin position="396"/>
        <end position="415"/>
    </location>
</feature>
<keyword evidence="5" id="KW-1133">Transmembrane helix</keyword>
<reference evidence="7 8" key="1">
    <citation type="submission" date="2020-08" db="EMBL/GenBank/DDBJ databases">
        <authorList>
            <person name="Liu C."/>
            <person name="Sun Q."/>
        </authorList>
    </citation>
    <scope>NUCLEOTIDE SEQUENCE [LARGE SCALE GENOMIC DNA]</scope>
    <source>
        <strain evidence="7 8">NSJ-45</strain>
    </source>
</reference>
<accession>A0ABR7K5E3</accession>
<keyword evidence="3" id="KW-0961">Cell wall biogenesis/degradation</keyword>
<feature type="transmembrane region" description="Helical" evidence="5">
    <location>
        <begin position="12"/>
        <end position="32"/>
    </location>
</feature>
<feature type="repeat" description="Cell wall-binding" evidence="4">
    <location>
        <begin position="476"/>
        <end position="495"/>
    </location>
</feature>